<sequence>MRAVVTAGCGEAEAGRSGGGLGGTGRTGLSGREVDLAVSGAFVLAAFAVLGNLWADPGRRYLVDGGQDQAQWEWFFAVTARAVTRLDDPFFTTLQNAPDGVNLMANTVMLGVSVPLAPVTLAFGPSVTWALVLTLGLGGTAAAWYRLARRHLGAAWPAAAVAGGFCGFAPPMVSHANAHPNFVVLAALPLIVGRLVRLARGDGGTVRNGLVLGLLAAYQVYLGEEALLLAATGLAVFAAGYALARPDGTGPAARRLVAGLGTAAATALPLTVYALVRQFFGRQSYDGLLHGPAGNDAAALAAFARQSLAGHPSAPGPLDVSTTEQNAFFGWPLAVLVAALLVLLRRDAVARALGLVVVTAAVLSLGPEIVVNGRPTGIPGPWLVLGKLPLYESVLESRLTLVCVPPIGLLLARALDRCLAGAELSGDAAYGRRARIACALVLAEALVPIAPKPLPAEDRPATPAFFTGGAWRRHVAPGRTLVPAPPPDVPDATPLHWQVEAGLGFRVPEGYFVGPFGPDRRGGYGAPRRPTSELLRRARDDRDPPAVGPAERSAARADLVYWRADAVVLGPNARERELHGVLTALLGPGRYEGGVWVWDVRLLTRGPGR</sequence>
<gene>
    <name evidence="3" type="ORF">ACFQKB_46245</name>
</gene>
<reference evidence="4" key="1">
    <citation type="journal article" date="2019" name="Int. J. Syst. Evol. Microbiol.">
        <title>The Global Catalogue of Microorganisms (GCM) 10K type strain sequencing project: providing services to taxonomists for standard genome sequencing and annotation.</title>
        <authorList>
            <consortium name="The Broad Institute Genomics Platform"/>
            <consortium name="The Broad Institute Genome Sequencing Center for Infectious Disease"/>
            <person name="Wu L."/>
            <person name="Ma J."/>
        </authorList>
    </citation>
    <scope>NUCLEOTIDE SEQUENCE [LARGE SCALE GENOMIC DNA]</scope>
    <source>
        <strain evidence="4">JCM 3369</strain>
    </source>
</reference>
<feature type="transmembrane region" description="Helical" evidence="2">
    <location>
        <begin position="129"/>
        <end position="147"/>
    </location>
</feature>
<keyword evidence="2" id="KW-1133">Transmembrane helix</keyword>
<feature type="transmembrane region" description="Helical" evidence="2">
    <location>
        <begin position="352"/>
        <end position="371"/>
    </location>
</feature>
<dbReference type="Proteomes" id="UP001596380">
    <property type="component" value="Unassembled WGS sequence"/>
</dbReference>
<protein>
    <recommendedName>
        <fullName evidence="5">Glycosyl transferase</fullName>
    </recommendedName>
</protein>
<keyword evidence="2" id="KW-0812">Transmembrane</keyword>
<evidence type="ECO:0000313" key="3">
    <source>
        <dbReference type="EMBL" id="MFC6887233.1"/>
    </source>
</evidence>
<evidence type="ECO:0000313" key="4">
    <source>
        <dbReference type="Proteomes" id="UP001596380"/>
    </source>
</evidence>
<dbReference type="RefSeq" id="WP_160825703.1">
    <property type="nucleotide sequence ID" value="NZ_JBHSXE010000001.1"/>
</dbReference>
<evidence type="ECO:0008006" key="5">
    <source>
        <dbReference type="Google" id="ProtNLM"/>
    </source>
</evidence>
<keyword evidence="2" id="KW-0472">Membrane</keyword>
<feature type="transmembrane region" description="Helical" evidence="2">
    <location>
        <begin position="179"/>
        <end position="197"/>
    </location>
</feature>
<keyword evidence="4" id="KW-1185">Reference proteome</keyword>
<feature type="compositionally biased region" description="Basic and acidic residues" evidence="1">
    <location>
        <begin position="530"/>
        <end position="544"/>
    </location>
</feature>
<name>A0ABW2D1L8_9ACTN</name>
<evidence type="ECO:0000256" key="1">
    <source>
        <dbReference type="SAM" id="MobiDB-lite"/>
    </source>
</evidence>
<feature type="transmembrane region" description="Helical" evidence="2">
    <location>
        <begin position="204"/>
        <end position="221"/>
    </location>
</feature>
<feature type="transmembrane region" description="Helical" evidence="2">
    <location>
        <begin position="227"/>
        <end position="244"/>
    </location>
</feature>
<feature type="transmembrane region" description="Helical" evidence="2">
    <location>
        <begin position="154"/>
        <end position="173"/>
    </location>
</feature>
<dbReference type="EMBL" id="JBHSXS010000076">
    <property type="protein sequence ID" value="MFC6887233.1"/>
    <property type="molecule type" value="Genomic_DNA"/>
</dbReference>
<evidence type="ECO:0000256" key="2">
    <source>
        <dbReference type="SAM" id="Phobius"/>
    </source>
</evidence>
<comment type="caution">
    <text evidence="3">The sequence shown here is derived from an EMBL/GenBank/DDBJ whole genome shotgun (WGS) entry which is preliminary data.</text>
</comment>
<feature type="transmembrane region" description="Helical" evidence="2">
    <location>
        <begin position="328"/>
        <end position="345"/>
    </location>
</feature>
<feature type="transmembrane region" description="Helical" evidence="2">
    <location>
        <begin position="36"/>
        <end position="55"/>
    </location>
</feature>
<feature type="transmembrane region" description="Helical" evidence="2">
    <location>
        <begin position="256"/>
        <end position="276"/>
    </location>
</feature>
<organism evidence="3 4">
    <name type="scientific">Actinomadura yumaensis</name>
    <dbReference type="NCBI Taxonomy" id="111807"/>
    <lineage>
        <taxon>Bacteria</taxon>
        <taxon>Bacillati</taxon>
        <taxon>Actinomycetota</taxon>
        <taxon>Actinomycetes</taxon>
        <taxon>Streptosporangiales</taxon>
        <taxon>Thermomonosporaceae</taxon>
        <taxon>Actinomadura</taxon>
    </lineage>
</organism>
<proteinExistence type="predicted"/>
<feature type="region of interest" description="Disordered" evidence="1">
    <location>
        <begin position="522"/>
        <end position="551"/>
    </location>
</feature>
<accession>A0ABW2D1L8</accession>